<dbReference type="Pfam" id="PF25508">
    <property type="entry name" value="TRPM2"/>
    <property type="match status" value="1"/>
</dbReference>
<dbReference type="InterPro" id="IPR050927">
    <property type="entry name" value="TRPM"/>
</dbReference>
<evidence type="ECO:0000259" key="8">
    <source>
        <dbReference type="Pfam" id="PF18139"/>
    </source>
</evidence>
<dbReference type="Ensembl" id="ENSSGRT00000040481.1">
    <property type="protein sequence ID" value="ENSSGRP00000037731.1"/>
    <property type="gene ID" value="ENSSGRG00000020807.1"/>
</dbReference>
<dbReference type="AlphaFoldDB" id="A0A672MQ37"/>
<evidence type="ECO:0000256" key="1">
    <source>
        <dbReference type="ARBA" id="ARBA00004141"/>
    </source>
</evidence>
<evidence type="ECO:0000256" key="2">
    <source>
        <dbReference type="ARBA" id="ARBA00022448"/>
    </source>
</evidence>
<name>A0A672MQ37_SINGR</name>
<dbReference type="PANTHER" id="PTHR13800:SF2">
    <property type="entry name" value="TRANSIENT RECEPTOR POTENTIAL CATION CHANNEL SUBFAMILY M MEMBER 2"/>
    <property type="match status" value="1"/>
</dbReference>
<evidence type="ECO:0000313" key="10">
    <source>
        <dbReference type="Ensembl" id="ENSSGRP00000037731.1"/>
    </source>
</evidence>
<evidence type="ECO:0000256" key="5">
    <source>
        <dbReference type="ARBA" id="ARBA00023065"/>
    </source>
</evidence>
<keyword evidence="2" id="KW-0813">Transport</keyword>
<dbReference type="InterPro" id="IPR057366">
    <property type="entry name" value="TRPM-like"/>
</dbReference>
<keyword evidence="4" id="KW-1133">Transmembrane helix</keyword>
<sequence length="326" mass="36809">HCDEAIKPEDYMGDQWDRHRHVREVPTDAFGDLSFGGLGQKTGKYVRVSSDTSCESLYQLMTEHWKLRSPNLLISVTGGAKNFYIKTHLKDKFRRGLIKVAQTTGTAACISAQSCDTEDWRNDGCFPAYYSLDEQGQGHLSCLDINHTHFLLVDDGTYGHYGAEIELRARLEKLISQQSLGNRVCGDVFSISFSSQSCDLHPAMFSALVGDKPEFVRLLLENGVCVRKFLEHEDTLCELYAHLPACFFLRKLAKRVQGGKIRRGQEPPPGSTKISLSHVAEEVRHLLGSFTQPLYEPSRYKMTKDDVRLMASLRTAHQKHLSNKDI</sequence>
<feature type="domain" description="TRPM SLOG" evidence="8">
    <location>
        <begin position="130"/>
        <end position="181"/>
    </location>
</feature>
<protein>
    <submittedName>
        <fullName evidence="10">Transient receptor potential cation channel, subfamily M, member 2</fullName>
    </submittedName>
</protein>
<dbReference type="GO" id="GO:0005886">
    <property type="term" value="C:plasma membrane"/>
    <property type="evidence" value="ECO:0007669"/>
    <property type="project" value="TreeGrafter"/>
</dbReference>
<keyword evidence="6" id="KW-0472">Membrane</keyword>
<evidence type="ECO:0000256" key="4">
    <source>
        <dbReference type="ARBA" id="ARBA00022989"/>
    </source>
</evidence>
<evidence type="ECO:0000256" key="3">
    <source>
        <dbReference type="ARBA" id="ARBA00022692"/>
    </source>
</evidence>
<accession>A0A672MQ37</accession>
<feature type="domain" description="TRPM-like" evidence="9">
    <location>
        <begin position="189"/>
        <end position="306"/>
    </location>
</feature>
<proteinExistence type="predicted"/>
<reference evidence="10" key="2">
    <citation type="submission" date="2025-09" db="UniProtKB">
        <authorList>
            <consortium name="Ensembl"/>
        </authorList>
    </citation>
    <scope>IDENTIFICATION</scope>
</reference>
<dbReference type="GO" id="GO:0099604">
    <property type="term" value="F:ligand-gated calcium channel activity"/>
    <property type="evidence" value="ECO:0007669"/>
    <property type="project" value="TreeGrafter"/>
</dbReference>
<dbReference type="Proteomes" id="UP000472262">
    <property type="component" value="Unassembled WGS sequence"/>
</dbReference>
<keyword evidence="5" id="KW-0406">Ion transport</keyword>
<evidence type="ECO:0000256" key="7">
    <source>
        <dbReference type="ARBA" id="ARBA00023303"/>
    </source>
</evidence>
<keyword evidence="3" id="KW-0812">Transmembrane</keyword>
<comment type="subcellular location">
    <subcellularLocation>
        <location evidence="1">Membrane</location>
        <topology evidence="1">Multi-pass membrane protein</topology>
    </subcellularLocation>
</comment>
<feature type="domain" description="TRPM SLOG" evidence="8">
    <location>
        <begin position="44"/>
        <end position="106"/>
    </location>
</feature>
<dbReference type="PANTHER" id="PTHR13800">
    <property type="entry name" value="TRANSIENT RECEPTOR POTENTIAL CATION CHANNEL, SUBFAMILY M, MEMBER 6"/>
    <property type="match status" value="1"/>
</dbReference>
<dbReference type="Pfam" id="PF18139">
    <property type="entry name" value="LSDAT_euk"/>
    <property type="match status" value="2"/>
</dbReference>
<organism evidence="10 11">
    <name type="scientific">Sinocyclocheilus grahami</name>
    <name type="common">Dianchi golden-line fish</name>
    <name type="synonym">Barbus grahami</name>
    <dbReference type="NCBI Taxonomy" id="75366"/>
    <lineage>
        <taxon>Eukaryota</taxon>
        <taxon>Metazoa</taxon>
        <taxon>Chordata</taxon>
        <taxon>Craniata</taxon>
        <taxon>Vertebrata</taxon>
        <taxon>Euteleostomi</taxon>
        <taxon>Actinopterygii</taxon>
        <taxon>Neopterygii</taxon>
        <taxon>Teleostei</taxon>
        <taxon>Ostariophysi</taxon>
        <taxon>Cypriniformes</taxon>
        <taxon>Cyprinidae</taxon>
        <taxon>Cyprininae</taxon>
        <taxon>Sinocyclocheilus</taxon>
    </lineage>
</organism>
<keyword evidence="11" id="KW-1185">Reference proteome</keyword>
<keyword evidence="7" id="KW-0407">Ion channel</keyword>
<reference evidence="10" key="1">
    <citation type="submission" date="2025-08" db="UniProtKB">
        <authorList>
            <consortium name="Ensembl"/>
        </authorList>
    </citation>
    <scope>IDENTIFICATION</scope>
</reference>
<evidence type="ECO:0000259" key="9">
    <source>
        <dbReference type="Pfam" id="PF25508"/>
    </source>
</evidence>
<evidence type="ECO:0000256" key="6">
    <source>
        <dbReference type="ARBA" id="ARBA00023136"/>
    </source>
</evidence>
<dbReference type="InterPro" id="IPR041491">
    <property type="entry name" value="TRPM_SLOG"/>
</dbReference>
<evidence type="ECO:0000313" key="11">
    <source>
        <dbReference type="Proteomes" id="UP000472262"/>
    </source>
</evidence>